<dbReference type="AlphaFoldDB" id="A0A0V1MGM8"/>
<accession>A0A0V1MGM8</accession>
<name>A0A0V1MGM8_9BILA</name>
<evidence type="ECO:0000313" key="2">
    <source>
        <dbReference type="Proteomes" id="UP000054843"/>
    </source>
</evidence>
<keyword evidence="2" id="KW-1185">Reference proteome</keyword>
<gene>
    <name evidence="1" type="ORF">T10_11601</name>
</gene>
<dbReference type="Proteomes" id="UP000054843">
    <property type="component" value="Unassembled WGS sequence"/>
</dbReference>
<sequence>MGCNVKTIKELDAENKRWYNVKEKWSFVLKTNDVNTAIFLRTLNNIFIDHHYRFILNSKPITIAVRSADGLTSIIIYIICSNRSYGYSITESNEIEKEASRMPIIVLKYLIHNVSGERIKSTLMFKMTTIESADLCVVAPRADSSVRVQIPALNYLAIPGIKNTVTADTVVLMPMTIYDKVWSLVCRHPARSSFNEGLSQQSQSGIFFVPYHHDMLVPSRVARRLSGKIFVSLNPESSAVAPMKLQPQATPPGVA</sequence>
<proteinExistence type="predicted"/>
<comment type="caution">
    <text evidence="1">The sequence shown here is derived from an EMBL/GenBank/DDBJ whole genome shotgun (WGS) entry which is preliminary data.</text>
</comment>
<protein>
    <submittedName>
        <fullName evidence="1">Uncharacterized protein</fullName>
    </submittedName>
</protein>
<evidence type="ECO:0000313" key="1">
    <source>
        <dbReference type="EMBL" id="KRZ70674.1"/>
    </source>
</evidence>
<organism evidence="1 2">
    <name type="scientific">Trichinella papuae</name>
    <dbReference type="NCBI Taxonomy" id="268474"/>
    <lineage>
        <taxon>Eukaryota</taxon>
        <taxon>Metazoa</taxon>
        <taxon>Ecdysozoa</taxon>
        <taxon>Nematoda</taxon>
        <taxon>Enoplea</taxon>
        <taxon>Dorylaimia</taxon>
        <taxon>Trichinellida</taxon>
        <taxon>Trichinellidae</taxon>
        <taxon>Trichinella</taxon>
    </lineage>
</organism>
<reference evidence="1 2" key="1">
    <citation type="submission" date="2015-01" db="EMBL/GenBank/DDBJ databases">
        <title>Evolution of Trichinella species and genotypes.</title>
        <authorList>
            <person name="Korhonen P.K."/>
            <person name="Edoardo P."/>
            <person name="Giuseppe L.R."/>
            <person name="Gasser R.B."/>
        </authorList>
    </citation>
    <scope>NUCLEOTIDE SEQUENCE [LARGE SCALE GENOMIC DNA]</scope>
    <source>
        <strain evidence="1">ISS1980</strain>
    </source>
</reference>
<dbReference type="EMBL" id="JYDO01000109">
    <property type="protein sequence ID" value="KRZ70674.1"/>
    <property type="molecule type" value="Genomic_DNA"/>
</dbReference>